<feature type="domain" description="ABC1 atypical kinase-like" evidence="2">
    <location>
        <begin position="285"/>
        <end position="398"/>
    </location>
</feature>
<dbReference type="Pfam" id="PF03109">
    <property type="entry name" value="ABC1"/>
    <property type="match status" value="2"/>
</dbReference>
<keyword evidence="1" id="KW-0812">Transmembrane</keyword>
<dbReference type="InterPro" id="IPR052402">
    <property type="entry name" value="ADCK_kinase"/>
</dbReference>
<dbReference type="AlphaFoldDB" id="A0A068SG75"/>
<dbReference type="PANTHER" id="PTHR45890">
    <property type="entry name" value="AARF DOMAIN CONTAINING KINASE 2 (PREDICTED)"/>
    <property type="match status" value="1"/>
</dbReference>
<evidence type="ECO:0000313" key="4">
    <source>
        <dbReference type="Proteomes" id="UP000027586"/>
    </source>
</evidence>
<evidence type="ECO:0000256" key="1">
    <source>
        <dbReference type="SAM" id="Phobius"/>
    </source>
</evidence>
<keyword evidence="4" id="KW-1185">Reference proteome</keyword>
<dbReference type="VEuPathDB" id="FungiDB:LCOR_11755.1"/>
<dbReference type="Proteomes" id="UP000027586">
    <property type="component" value="Unassembled WGS sequence"/>
</dbReference>
<dbReference type="GO" id="GO:0007005">
    <property type="term" value="P:mitochondrion organization"/>
    <property type="evidence" value="ECO:0007669"/>
    <property type="project" value="EnsemblFungi"/>
</dbReference>
<dbReference type="GO" id="GO:0055091">
    <property type="term" value="P:phospholipid homeostasis"/>
    <property type="evidence" value="ECO:0007669"/>
    <property type="project" value="EnsemblFungi"/>
</dbReference>
<reference evidence="3" key="1">
    <citation type="submission" date="2013-08" db="EMBL/GenBank/DDBJ databases">
        <title>Gene expansion shapes genome architecture in the human pathogen Lichtheimia corymbifera: an evolutionary genomics analysis in the ancient terrestrial Mucorales (Mucoromycotina).</title>
        <authorList>
            <person name="Schwartze V.U."/>
            <person name="Winter S."/>
            <person name="Shelest E."/>
            <person name="Marcet-Houben M."/>
            <person name="Horn F."/>
            <person name="Wehner S."/>
            <person name="Hoffmann K."/>
            <person name="Riege K."/>
            <person name="Sammeth M."/>
            <person name="Nowrousian M."/>
            <person name="Valiante V."/>
            <person name="Linde J."/>
            <person name="Jacobsen I.D."/>
            <person name="Marz M."/>
            <person name="Brakhage A.A."/>
            <person name="Gabaldon T."/>
            <person name="Bocker S."/>
            <person name="Voigt K."/>
        </authorList>
    </citation>
    <scope>NUCLEOTIDE SEQUENCE [LARGE SCALE GENOMIC DNA]</scope>
    <source>
        <strain evidence="3">FSU 9682</strain>
    </source>
</reference>
<dbReference type="OrthoDB" id="1290869at2759"/>
<dbReference type="SUPFAM" id="SSF56112">
    <property type="entry name" value="Protein kinase-like (PK-like)"/>
    <property type="match status" value="1"/>
</dbReference>
<evidence type="ECO:0000313" key="3">
    <source>
        <dbReference type="EMBL" id="CDH60980.1"/>
    </source>
</evidence>
<evidence type="ECO:0000259" key="2">
    <source>
        <dbReference type="Pfam" id="PF03109"/>
    </source>
</evidence>
<dbReference type="EMBL" id="CBTN010000119">
    <property type="protein sequence ID" value="CDH60980.1"/>
    <property type="molecule type" value="Genomic_DNA"/>
</dbReference>
<dbReference type="InterPro" id="IPR011009">
    <property type="entry name" value="Kinase-like_dom_sf"/>
</dbReference>
<dbReference type="InterPro" id="IPR004147">
    <property type="entry name" value="ABC1_dom"/>
</dbReference>
<dbReference type="GO" id="GO:0005743">
    <property type="term" value="C:mitochondrial inner membrane"/>
    <property type="evidence" value="ECO:0007669"/>
    <property type="project" value="EnsemblFungi"/>
</dbReference>
<name>A0A068SG75_9FUNG</name>
<dbReference type="PANTHER" id="PTHR45890:SF1">
    <property type="entry name" value="AARF DOMAIN CONTAINING KINASE 2"/>
    <property type="match status" value="1"/>
</dbReference>
<dbReference type="GO" id="GO:0044289">
    <property type="term" value="C:mitochondrial inner-outer membrane contact site"/>
    <property type="evidence" value="ECO:0007669"/>
    <property type="project" value="EnsemblFungi"/>
</dbReference>
<keyword evidence="1" id="KW-0472">Membrane</keyword>
<sequence length="661" mass="75497">MRCTTIISDRVLKNSVVLLPSGSMRSTIRRFLTPSLQPSLVESTWVRPIPALALSKIRVLCVFPLNHDVNHDRLVLIQPKRVQNELAPAISSPVPPKGLFHQLTRSLDAYLVEPLLTLRRLIHIVILFAPVMLAVPLLILGPRVREEENERCGALWWFDLLAAQMERAGPTFIKLAQWIASRTDLFPHALCIRLSKLHSHVDPHPFSYTKQVLTKAFGRDLQEVFSELQETPLGVGAIAQVYKAKIRPDIILRYMRDQFVIQDNVVTSDCVQTLDCDGKPVNIHTTVAIKVLHPKAREIVDRDLRILDFLASALTLIPTIHWISLPEEVKVFGEMMRDQLDLRVEARNLQRFNEQFGGSNQVTFPQPVLAFTTKDMLIEEFENGIPLNVFLEQAAYERRHAETHAVYDRKIANIAYVDNSQLRACRFTPRQYHEDDGDIAVERILAVRGDPEEIHRELGALNDEGYSPRLIFIDAGLVNELNDVDRMNFLDLFQAIAEFDGYKAGELMVERCRTPELVIEPDVFALRMQNLILGLKQNTFKLGAVKIGNLLHNAMNMVRAHHVKLEGDFVNVVVSIMLLEGIGRQLDPDLDLFKSALPVLRDYTIKDRGKAAIEGVKDVQAHGSAPHWVKVWMFLELRNWLFRNTREEEWLKMCDILCFNN</sequence>
<accession>A0A068SG75</accession>
<dbReference type="STRING" id="1263082.A0A068SG75"/>
<organism evidence="3 4">
    <name type="scientific">Lichtheimia corymbifera JMRC:FSU:9682</name>
    <dbReference type="NCBI Taxonomy" id="1263082"/>
    <lineage>
        <taxon>Eukaryota</taxon>
        <taxon>Fungi</taxon>
        <taxon>Fungi incertae sedis</taxon>
        <taxon>Mucoromycota</taxon>
        <taxon>Mucoromycotina</taxon>
        <taxon>Mucoromycetes</taxon>
        <taxon>Mucorales</taxon>
        <taxon>Lichtheimiaceae</taxon>
        <taxon>Lichtheimia</taxon>
    </lineage>
</organism>
<comment type="caution">
    <text evidence="3">The sequence shown here is derived from an EMBL/GenBank/DDBJ whole genome shotgun (WGS) entry which is preliminary data.</text>
</comment>
<feature type="transmembrane region" description="Helical" evidence="1">
    <location>
        <begin position="121"/>
        <end position="141"/>
    </location>
</feature>
<gene>
    <name evidence="3" type="ORF">LCOR_11755.1</name>
</gene>
<feature type="domain" description="ABC1 atypical kinase-like" evidence="2">
    <location>
        <begin position="196"/>
        <end position="247"/>
    </location>
</feature>
<protein>
    <submittedName>
        <fullName evidence="3">Ubiquinone biosynthesis</fullName>
    </submittedName>
</protein>
<proteinExistence type="predicted"/>
<keyword evidence="3" id="KW-0830">Ubiquinone</keyword>
<keyword evidence="1" id="KW-1133">Transmembrane helix</keyword>